<accession>A0ABP2UNH1</accession>
<name>A0ABP2UNH1_9ENTE</name>
<keyword evidence="4" id="KW-0326">Glycosidase</keyword>
<dbReference type="SMART" id="SM00872">
    <property type="entry name" value="Alpha-mann_mid"/>
    <property type="match status" value="1"/>
</dbReference>
<dbReference type="Pfam" id="PF09261">
    <property type="entry name" value="Alpha-mann_mid"/>
    <property type="match status" value="1"/>
</dbReference>
<feature type="domain" description="Glycoside hydrolase family 38 central" evidence="5">
    <location>
        <begin position="268"/>
        <end position="346"/>
    </location>
</feature>
<dbReference type="PANTHER" id="PTHR46017">
    <property type="entry name" value="ALPHA-MANNOSIDASE 2C1"/>
    <property type="match status" value="1"/>
</dbReference>
<dbReference type="Gene3D" id="1.20.1270.50">
    <property type="entry name" value="Glycoside hydrolase family 38, central domain"/>
    <property type="match status" value="1"/>
</dbReference>
<dbReference type="Gene3D" id="3.20.110.10">
    <property type="entry name" value="Glycoside hydrolase 38, N terminal domain"/>
    <property type="match status" value="1"/>
</dbReference>
<evidence type="ECO:0000256" key="3">
    <source>
        <dbReference type="ARBA" id="ARBA00022801"/>
    </source>
</evidence>
<dbReference type="EMBL" id="AJAN01000028">
    <property type="protein sequence ID" value="EOH87365.1"/>
    <property type="molecule type" value="Genomic_DNA"/>
</dbReference>
<evidence type="ECO:0000313" key="6">
    <source>
        <dbReference type="EMBL" id="EOH87365.1"/>
    </source>
</evidence>
<comment type="caution">
    <text evidence="6">The sequence shown here is derived from an EMBL/GenBank/DDBJ whole genome shotgun (WGS) entry which is preliminary data.</text>
</comment>
<reference evidence="6 7" key="1">
    <citation type="submission" date="2013-02" db="EMBL/GenBank/DDBJ databases">
        <title>The Genome Sequence of Enterococcus villorum ATCC_700913.</title>
        <authorList>
            <consortium name="The Broad Institute Genome Sequencing Platform"/>
            <consortium name="The Broad Institute Genome Sequencing Center for Infectious Disease"/>
            <person name="Earl A.M."/>
            <person name="Gilmore M.S."/>
            <person name="Lebreton F."/>
            <person name="Walker B."/>
            <person name="Young S.K."/>
            <person name="Zeng Q."/>
            <person name="Gargeya S."/>
            <person name="Fitzgerald M."/>
            <person name="Haas B."/>
            <person name="Abouelleil A."/>
            <person name="Alvarado L."/>
            <person name="Arachchi H.M."/>
            <person name="Berlin A.M."/>
            <person name="Chapman S.B."/>
            <person name="Dewar J."/>
            <person name="Goldberg J."/>
            <person name="Griggs A."/>
            <person name="Gujja S."/>
            <person name="Hansen M."/>
            <person name="Howarth C."/>
            <person name="Imamovic A."/>
            <person name="Larimer J."/>
            <person name="McCowan C."/>
            <person name="Murphy C."/>
            <person name="Neiman D."/>
            <person name="Pearson M."/>
            <person name="Priest M."/>
            <person name="Roberts A."/>
            <person name="Saif S."/>
            <person name="Shea T."/>
            <person name="Sisk P."/>
            <person name="Sykes S."/>
            <person name="Wortman J."/>
            <person name="Nusbaum C."/>
            <person name="Birren B."/>
        </authorList>
    </citation>
    <scope>NUCLEOTIDE SEQUENCE [LARGE SCALE GENOMIC DNA]</scope>
    <source>
        <strain evidence="6 7">ATCC 700913</strain>
    </source>
</reference>
<dbReference type="Proteomes" id="UP000013866">
    <property type="component" value="Unassembled WGS sequence"/>
</dbReference>
<keyword evidence="7" id="KW-1185">Reference proteome</keyword>
<dbReference type="RefSeq" id="WP_010751944.1">
    <property type="nucleotide sequence ID" value="NZ_KB946287.1"/>
</dbReference>
<dbReference type="CDD" id="cd10815">
    <property type="entry name" value="GH38N_AMII_EcMngB_like"/>
    <property type="match status" value="1"/>
</dbReference>
<dbReference type="SUPFAM" id="SSF74650">
    <property type="entry name" value="Galactose mutarotase-like"/>
    <property type="match status" value="1"/>
</dbReference>
<proteinExistence type="inferred from homology"/>
<sequence>MKKKVHVIHHTHWDLEWYFTNNESFVQFAYHLDEVMDALEANQINHYLLDGQMSILDEYLQSFPEQKTRLKKLIQSRRLQIGPWYTQTDELIVSGESIIRNLHLGITLANDLGGYMAIGYLPDSFGQSQDMPKIYNGFGIRRAVFWRGLANEQLTDREFNWASEDGSLVQVANIKNGYFVGVNLIEENHYQALMATIEVGATSGELVLPVGGDQRYVDRNLRERIAKYNQHLSEYVLVESTYEAFFEALDEQKLQTVSGEFMTGSVSKIHRSIYSSRYDHKYMNDQLERRMIYQVEPLMVMAEKVGIPYKKGALDRIWKLLAKNQAHDSAGGCNSDRTNQIILERYTEADQLSQSLIDYLTRKIAESRVDVQENEWTVFNPLPWPIKKVVKVQVSVKSPSINITEGNTKIPMVQLKTVKEYNGSIRRNQKEQDKMNFYYIHTLLVEVNVPAFSFKTYQLEEQKVEIPVVEQREEINPQIENEYYQVKLADGKIQLFLKKRQLWLEDVFQFEDSGDEGDTYDYSPPYEDFITFHDFQDAKFQVIRNHLEEKLQLSGVWLIAKNLDERKEKQATQAIKYTFSLSLKKAVPRVECQLIIDNQAIDHRMRVHIKTPFANQHSFADTPFGMIKRAVVDPYLTDWRELGWKEEPTTIFPMLHYVNAHNQTGSMTVFTKGIKEYQFVGKKFRQIALTLFRSVGFLGRPDLLRRPGIASGNEFKYIPTPQSQLQKSLVFKFSLQWDKHFQPAQIEKSYLDYAVSLPNYQIQELNRFTNPLKYFVSNPLQEPVVQTFEMALVSQELVFRSLRKSTTLQGFDLRIFNPKKVSVSGGKLTFNQLVSYEWVDLKGIPTTSRKSGNPIDLGTFAPGEIKTIHII</sequence>
<dbReference type="PANTHER" id="PTHR46017:SF2">
    <property type="entry name" value="MANNOSYLGLYCERATE HYDROLASE"/>
    <property type="match status" value="1"/>
</dbReference>
<evidence type="ECO:0000256" key="4">
    <source>
        <dbReference type="ARBA" id="ARBA00023295"/>
    </source>
</evidence>
<dbReference type="SUPFAM" id="SSF88688">
    <property type="entry name" value="Families 57/38 glycoside transferase middle domain"/>
    <property type="match status" value="1"/>
</dbReference>
<dbReference type="InterPro" id="IPR015341">
    <property type="entry name" value="Glyco_hydro_38_cen"/>
</dbReference>
<evidence type="ECO:0000256" key="1">
    <source>
        <dbReference type="ARBA" id="ARBA00009792"/>
    </source>
</evidence>
<dbReference type="InterPro" id="IPR028995">
    <property type="entry name" value="Glyco_hydro_57/38_cen_sf"/>
</dbReference>
<dbReference type="Gene3D" id="2.70.98.30">
    <property type="entry name" value="Golgi alpha-mannosidase II, domain 4"/>
    <property type="match status" value="1"/>
</dbReference>
<organism evidence="6 7">
    <name type="scientific">Enterococcus villorum ATCC 700913</name>
    <dbReference type="NCBI Taxonomy" id="1158604"/>
    <lineage>
        <taxon>Bacteria</taxon>
        <taxon>Bacillati</taxon>
        <taxon>Bacillota</taxon>
        <taxon>Bacilli</taxon>
        <taxon>Lactobacillales</taxon>
        <taxon>Enterococcaceae</taxon>
        <taxon>Enterococcus</taxon>
    </lineage>
</organism>
<comment type="similarity">
    <text evidence="1">Belongs to the glycosyl hydrolase 38 family.</text>
</comment>
<dbReference type="InterPro" id="IPR013780">
    <property type="entry name" value="Glyco_hydro_b"/>
</dbReference>
<dbReference type="SUPFAM" id="SSF88713">
    <property type="entry name" value="Glycoside hydrolase/deacetylase"/>
    <property type="match status" value="1"/>
</dbReference>
<keyword evidence="3" id="KW-0378">Hydrolase</keyword>
<evidence type="ECO:0000259" key="5">
    <source>
        <dbReference type="SMART" id="SM00872"/>
    </source>
</evidence>
<evidence type="ECO:0000256" key="2">
    <source>
        <dbReference type="ARBA" id="ARBA00022723"/>
    </source>
</evidence>
<gene>
    <name evidence="6" type="ORF">UAO_02076</name>
</gene>
<dbReference type="Gene3D" id="2.60.40.1180">
    <property type="entry name" value="Golgi alpha-mannosidase II"/>
    <property type="match status" value="1"/>
</dbReference>
<evidence type="ECO:0000313" key="7">
    <source>
        <dbReference type="Proteomes" id="UP000013866"/>
    </source>
</evidence>
<dbReference type="Pfam" id="PF07748">
    <property type="entry name" value="Glyco_hydro_38C"/>
    <property type="match status" value="1"/>
</dbReference>
<protein>
    <recommendedName>
        <fullName evidence="5">Glycoside hydrolase family 38 central domain-containing protein</fullName>
    </recommendedName>
</protein>
<dbReference type="InterPro" id="IPR027291">
    <property type="entry name" value="Glyco_hydro_38_N_sf"/>
</dbReference>
<dbReference type="InterPro" id="IPR000602">
    <property type="entry name" value="Glyco_hydro_38_N"/>
</dbReference>
<keyword evidence="2" id="KW-0479">Metal-binding</keyword>
<dbReference type="InterPro" id="IPR011682">
    <property type="entry name" value="Glyco_hydro_38_C"/>
</dbReference>
<dbReference type="Pfam" id="PF01074">
    <property type="entry name" value="Glyco_hydro_38N"/>
    <property type="match status" value="1"/>
</dbReference>
<dbReference type="InterPro" id="IPR011013">
    <property type="entry name" value="Gal_mutarotase_sf_dom"/>
</dbReference>
<dbReference type="InterPro" id="IPR037094">
    <property type="entry name" value="Glyco_hydro_38_cen_sf"/>
</dbReference>
<dbReference type="InterPro" id="IPR011330">
    <property type="entry name" value="Glyco_hydro/deAcase_b/a-brl"/>
</dbReference>